<dbReference type="Proteomes" id="UP000502502">
    <property type="component" value="Chromosome"/>
</dbReference>
<keyword evidence="3" id="KW-1185">Reference proteome</keyword>
<dbReference type="EMBL" id="CP049871">
    <property type="protein sequence ID" value="QIL01331.1"/>
    <property type="molecule type" value="Genomic_DNA"/>
</dbReference>
<feature type="transmembrane region" description="Helical" evidence="1">
    <location>
        <begin position="44"/>
        <end position="62"/>
    </location>
</feature>
<organism evidence="2 3">
    <name type="scientific">Sphingomonas sinipercae</name>
    <dbReference type="NCBI Taxonomy" id="2714944"/>
    <lineage>
        <taxon>Bacteria</taxon>
        <taxon>Pseudomonadati</taxon>
        <taxon>Pseudomonadota</taxon>
        <taxon>Alphaproteobacteria</taxon>
        <taxon>Sphingomonadales</taxon>
        <taxon>Sphingomonadaceae</taxon>
        <taxon>Sphingomonas</taxon>
    </lineage>
</organism>
<evidence type="ECO:0000313" key="3">
    <source>
        <dbReference type="Proteomes" id="UP000502502"/>
    </source>
</evidence>
<name>A0A6G7ZK30_9SPHN</name>
<feature type="transmembrane region" description="Helical" evidence="1">
    <location>
        <begin position="12"/>
        <end position="32"/>
    </location>
</feature>
<gene>
    <name evidence="2" type="ORF">G7078_06540</name>
</gene>
<dbReference type="RefSeq" id="WP_166091714.1">
    <property type="nucleotide sequence ID" value="NZ_CP049871.1"/>
</dbReference>
<sequence>MLVKDVAALNDLSSAAMAIAMIAAFLLAIGGFKLLRDRSSRSRGVLMLAAAAVVAANVLIWTL</sequence>
<protein>
    <submittedName>
        <fullName evidence="2">Uncharacterized protein</fullName>
    </submittedName>
</protein>
<dbReference type="KEGG" id="ssin:G7078_06540"/>
<accession>A0A6G7ZK30</accession>
<evidence type="ECO:0000313" key="2">
    <source>
        <dbReference type="EMBL" id="QIL01331.1"/>
    </source>
</evidence>
<keyword evidence="1" id="KW-0812">Transmembrane</keyword>
<keyword evidence="1" id="KW-0472">Membrane</keyword>
<dbReference type="AlphaFoldDB" id="A0A6G7ZK30"/>
<evidence type="ECO:0000256" key="1">
    <source>
        <dbReference type="SAM" id="Phobius"/>
    </source>
</evidence>
<keyword evidence="1" id="KW-1133">Transmembrane helix</keyword>
<proteinExistence type="predicted"/>
<reference evidence="2 3" key="1">
    <citation type="submission" date="2020-03" db="EMBL/GenBank/DDBJ databases">
        <title>Sphingomonas sp. nov., isolated from fish.</title>
        <authorList>
            <person name="Hyun D.-W."/>
            <person name="Bae J.-W."/>
        </authorList>
    </citation>
    <scope>NUCLEOTIDE SEQUENCE [LARGE SCALE GENOMIC DNA]</scope>
    <source>
        <strain evidence="2 3">HDW15C</strain>
    </source>
</reference>